<dbReference type="Gene3D" id="1.25.40.20">
    <property type="entry name" value="Ankyrin repeat-containing domain"/>
    <property type="match status" value="2"/>
</dbReference>
<dbReference type="GO" id="GO:0006629">
    <property type="term" value="P:lipid metabolic process"/>
    <property type="evidence" value="ECO:0007669"/>
    <property type="project" value="InterPro"/>
</dbReference>
<keyword evidence="7" id="KW-1185">Reference proteome</keyword>
<dbReference type="SMART" id="SM00248">
    <property type="entry name" value="ANK"/>
    <property type="match status" value="6"/>
</dbReference>
<dbReference type="Proteomes" id="UP000190831">
    <property type="component" value="Chromosome C"/>
</dbReference>
<dbReference type="CDD" id="cd14483">
    <property type="entry name" value="SPX_PHO81_NUC-2_like"/>
    <property type="match status" value="1"/>
</dbReference>
<evidence type="ECO:0000256" key="3">
    <source>
        <dbReference type="PROSITE-ProRule" id="PRU00023"/>
    </source>
</evidence>
<dbReference type="PANTHER" id="PTHR24198:SF165">
    <property type="entry name" value="ANKYRIN REPEAT-CONTAINING PROTEIN-RELATED"/>
    <property type="match status" value="1"/>
</dbReference>
<dbReference type="GO" id="GO:0008081">
    <property type="term" value="F:phosphoric diester hydrolase activity"/>
    <property type="evidence" value="ECO:0007669"/>
    <property type="project" value="InterPro"/>
</dbReference>
<dbReference type="PRINTS" id="PR01415">
    <property type="entry name" value="ANKYRIN"/>
</dbReference>
<evidence type="ECO:0000259" key="5">
    <source>
        <dbReference type="PROSITE" id="PS51704"/>
    </source>
</evidence>
<dbReference type="CDD" id="cd08578">
    <property type="entry name" value="GDPD_NUC-2_fungi"/>
    <property type="match status" value="1"/>
</dbReference>
<dbReference type="AlphaFoldDB" id="A0A1G4MAT8"/>
<dbReference type="InterPro" id="IPR002110">
    <property type="entry name" value="Ankyrin_rpt"/>
</dbReference>
<dbReference type="InterPro" id="IPR030395">
    <property type="entry name" value="GP_PDE_dom"/>
</dbReference>
<evidence type="ECO:0000259" key="4">
    <source>
        <dbReference type="PROSITE" id="PS51382"/>
    </source>
</evidence>
<feature type="domain" description="GP-PDE" evidence="5">
    <location>
        <begin position="792"/>
        <end position="1097"/>
    </location>
</feature>
<dbReference type="Pfam" id="PF25329">
    <property type="entry name" value="C2_GDE1"/>
    <property type="match status" value="1"/>
</dbReference>
<feature type="repeat" description="ANK" evidence="3">
    <location>
        <begin position="543"/>
        <end position="575"/>
    </location>
</feature>
<dbReference type="PROSITE" id="PS50297">
    <property type="entry name" value="ANK_REP_REGION"/>
    <property type="match status" value="3"/>
</dbReference>
<dbReference type="PROSITE" id="PS51704">
    <property type="entry name" value="GP_PDE"/>
    <property type="match status" value="1"/>
</dbReference>
<evidence type="ECO:0000313" key="7">
    <source>
        <dbReference type="Proteomes" id="UP000190831"/>
    </source>
</evidence>
<name>A0A1G4MAT8_LACFM</name>
<organism evidence="6 7">
    <name type="scientific">Lachancea fermentati</name>
    <name type="common">Zygosaccharomyces fermentati</name>
    <dbReference type="NCBI Taxonomy" id="4955"/>
    <lineage>
        <taxon>Eukaryota</taxon>
        <taxon>Fungi</taxon>
        <taxon>Dikarya</taxon>
        <taxon>Ascomycota</taxon>
        <taxon>Saccharomycotina</taxon>
        <taxon>Saccharomycetes</taxon>
        <taxon>Saccharomycetales</taxon>
        <taxon>Saccharomycetaceae</taxon>
        <taxon>Lachancea</taxon>
    </lineage>
</organism>
<accession>A0A1G4MAT8</accession>
<keyword evidence="2 3" id="KW-0040">ANK repeat</keyword>
<dbReference type="PROSITE" id="PS51382">
    <property type="entry name" value="SPX"/>
    <property type="match status" value="1"/>
</dbReference>
<dbReference type="OrthoDB" id="1577640at2759"/>
<dbReference type="Pfam" id="PF12796">
    <property type="entry name" value="Ank_2"/>
    <property type="match status" value="2"/>
</dbReference>
<dbReference type="PROSITE" id="PS50088">
    <property type="entry name" value="ANK_REPEAT"/>
    <property type="match status" value="3"/>
</dbReference>
<dbReference type="InterPro" id="IPR036770">
    <property type="entry name" value="Ankyrin_rpt-contain_sf"/>
</dbReference>
<dbReference type="InterPro" id="IPR057506">
    <property type="entry name" value="C2_GPCPD1"/>
</dbReference>
<dbReference type="Gene3D" id="3.20.20.190">
    <property type="entry name" value="Phosphatidylinositol (PI) phosphodiesterase"/>
    <property type="match status" value="1"/>
</dbReference>
<protein>
    <submittedName>
        <fullName evidence="6">LAFE_0C12684g1_1</fullName>
    </submittedName>
</protein>
<feature type="repeat" description="ANK" evidence="3">
    <location>
        <begin position="400"/>
        <end position="424"/>
    </location>
</feature>
<keyword evidence="1" id="KW-0677">Repeat</keyword>
<feature type="domain" description="SPX" evidence="4">
    <location>
        <begin position="1"/>
        <end position="167"/>
    </location>
</feature>
<feature type="repeat" description="ANK" evidence="3">
    <location>
        <begin position="508"/>
        <end position="541"/>
    </location>
</feature>
<proteinExistence type="predicted"/>
<gene>
    <name evidence="6" type="ORF">LAFE_0C12684G</name>
</gene>
<dbReference type="InterPro" id="IPR017946">
    <property type="entry name" value="PLC-like_Pdiesterase_TIM-brl"/>
</dbReference>
<reference evidence="6 7" key="1">
    <citation type="submission" date="2016-03" db="EMBL/GenBank/DDBJ databases">
        <authorList>
            <person name="Devillers H."/>
        </authorList>
    </citation>
    <scope>NUCLEOTIDE SEQUENCE [LARGE SCALE GENOMIC DNA]</scope>
    <source>
        <strain evidence="6">CBS 6772</strain>
    </source>
</reference>
<sequence>MKFGKYLEARQLELPEYNGHFIDYKSLKKLIKQLSVPLQPAARNSPSLLCNLDESVIQQSLQEHKASFFFRLERELEKVNEFYLEKESNLKVKLEILQSRYEDCKKRGKLASKESVSYKHLRDGIKKFERDLAHLEQFMELNRTGFSKVLKKWDKRSHSHTKDFYLATVVSVQPIFTRNEVAGLNDAALAMLMELNEISSDERPLLYSVETTTSLNSGAFTRVVEIDPVLPPPVNSANSSKSGSVSQPRSNLFDIEMEIEGWYLEVLSIGRLKDEQPRYDLLSSFAKHKIQAFVKDYVPQTNVDKNLIIKDALTKIFVLLVGSKIDDASLKVFLESAYPNIDLAYSDEDVVFSRRSIFHEAAICEFYSRAFILREALRQCSESFLQGEILRKLLNAEDIHGRTPLHYASELGKIEFVQCLIESGLLDSVDVLDNTSKTPLVLAVINNHIEITKSLLVDGHANPSPSVDEFTKPQFSPLNVACAHKNYEAAKLILDIGNIDLSAVRDSQGLCPLHIVAKNGGDAKLVELLISRGADPNGVDGFNRWTPVFYAIQEGHANTVEELLRNGARLNISDEDNLSPLFYALWEGHLSVLNMLQKYKNNIHVHSPKFSDTQKSALLADDVLSATDSLNDIPDFTLPPPIIPLRKYGHNFLEKKIFVKLLFRSGTGSIVLNKEDEMVLSSPGRITLTSNVSDLIPRNVILPIEEDDEHVVVFQINDVTNFSIDFEVFPSFGTRLIAKTTAMPTLFTNEMSKPSNGGHVVLPLFDFRLKNVGELILDYKIIFPYNGKPLEITKYETYWKSTSGLDGGKGGHHFVTSSSLCGRYITLFVSPLNDGTIVVSPKKSIAVGDANLILMDLSARQLEQITGNSLNDVPEISDEESLKKIVNSRFLTLSALLEKIPQGIQLEIEVCFPTTCEIESVPLKLSPHVDINDFIDCVLSSLFDHVRKLYNKGSTSSIVFSSCNPQVCSILNWKQPNFPVLFHMNGLEKNGDLFEKETPHHLSYLALDKDKIDYADPCSRCIREVTQFACHNNLLGVTIPLDLLRISEELISEIRCQGLLLIGSTFSSEAIPSDWTEEDINGLRTDTALELKGSIDM</sequence>
<dbReference type="SUPFAM" id="SSF48403">
    <property type="entry name" value="Ankyrin repeat"/>
    <property type="match status" value="1"/>
</dbReference>
<evidence type="ECO:0000256" key="2">
    <source>
        <dbReference type="ARBA" id="ARBA00023043"/>
    </source>
</evidence>
<dbReference type="SUPFAM" id="SSF51695">
    <property type="entry name" value="PLC-like phosphodiesterases"/>
    <property type="match status" value="1"/>
</dbReference>
<dbReference type="Pfam" id="PF03105">
    <property type="entry name" value="SPX"/>
    <property type="match status" value="2"/>
</dbReference>
<dbReference type="EMBL" id="LT598485">
    <property type="protein sequence ID" value="SCW00818.1"/>
    <property type="molecule type" value="Genomic_DNA"/>
</dbReference>
<dbReference type="InterPro" id="IPR004331">
    <property type="entry name" value="SPX_dom"/>
</dbReference>
<dbReference type="PANTHER" id="PTHR24198">
    <property type="entry name" value="ANKYRIN REPEAT AND PROTEIN KINASE DOMAIN-CONTAINING PROTEIN"/>
    <property type="match status" value="1"/>
</dbReference>
<evidence type="ECO:0000256" key="1">
    <source>
        <dbReference type="ARBA" id="ARBA00022737"/>
    </source>
</evidence>
<dbReference type="OMA" id="LCTALNW"/>
<evidence type="ECO:0000313" key="6">
    <source>
        <dbReference type="EMBL" id="SCW00818.1"/>
    </source>
</evidence>
<dbReference type="STRING" id="4955.A0A1G4MAT8"/>